<sequence>MHNHKPFPSADTLVFQPLFRHRAQSSSQSLSLPLSYCYDLPSLPFPSPEKSRCARPWMGLREVVPEEHRGLRVGGGCDGIPRGFVVVKGWGGLLMGGGGGGRLWLSLLS</sequence>
<dbReference type="Proteomes" id="UP000585474">
    <property type="component" value="Unassembled WGS sequence"/>
</dbReference>
<comment type="caution">
    <text evidence="1">The sequence shown here is derived from an EMBL/GenBank/DDBJ whole genome shotgun (WGS) entry which is preliminary data.</text>
</comment>
<evidence type="ECO:0000313" key="1">
    <source>
        <dbReference type="EMBL" id="GFY93805.1"/>
    </source>
</evidence>
<keyword evidence="2" id="KW-1185">Reference proteome</keyword>
<name>A0A7J0F524_9ERIC</name>
<protein>
    <submittedName>
        <fullName evidence="1">Uncharacterized protein</fullName>
    </submittedName>
</protein>
<accession>A0A7J0F524</accession>
<dbReference type="AlphaFoldDB" id="A0A7J0F524"/>
<reference evidence="1 2" key="1">
    <citation type="submission" date="2019-07" db="EMBL/GenBank/DDBJ databases">
        <title>De Novo Assembly of kiwifruit Actinidia rufa.</title>
        <authorList>
            <person name="Sugita-Konishi S."/>
            <person name="Sato K."/>
            <person name="Mori E."/>
            <person name="Abe Y."/>
            <person name="Kisaki G."/>
            <person name="Hamano K."/>
            <person name="Suezawa K."/>
            <person name="Otani M."/>
            <person name="Fukuda T."/>
            <person name="Manabe T."/>
            <person name="Gomi K."/>
            <person name="Tabuchi M."/>
            <person name="Akimitsu K."/>
            <person name="Kataoka I."/>
        </authorList>
    </citation>
    <scope>NUCLEOTIDE SEQUENCE [LARGE SCALE GENOMIC DNA]</scope>
    <source>
        <strain evidence="2">cv. Fuchu</strain>
    </source>
</reference>
<dbReference type="EMBL" id="BJWL01000009">
    <property type="protein sequence ID" value="GFY93805.1"/>
    <property type="molecule type" value="Genomic_DNA"/>
</dbReference>
<evidence type="ECO:0000313" key="2">
    <source>
        <dbReference type="Proteomes" id="UP000585474"/>
    </source>
</evidence>
<proteinExistence type="predicted"/>
<gene>
    <name evidence="1" type="ORF">Acr_09g0002510</name>
</gene>
<organism evidence="1 2">
    <name type="scientific">Actinidia rufa</name>
    <dbReference type="NCBI Taxonomy" id="165716"/>
    <lineage>
        <taxon>Eukaryota</taxon>
        <taxon>Viridiplantae</taxon>
        <taxon>Streptophyta</taxon>
        <taxon>Embryophyta</taxon>
        <taxon>Tracheophyta</taxon>
        <taxon>Spermatophyta</taxon>
        <taxon>Magnoliopsida</taxon>
        <taxon>eudicotyledons</taxon>
        <taxon>Gunneridae</taxon>
        <taxon>Pentapetalae</taxon>
        <taxon>asterids</taxon>
        <taxon>Ericales</taxon>
        <taxon>Actinidiaceae</taxon>
        <taxon>Actinidia</taxon>
    </lineage>
</organism>